<accession>A0A2M4B1L0</accession>
<proteinExistence type="predicted"/>
<name>A0A2M4B1L0_9DIPT</name>
<organism evidence="1">
    <name type="scientific">Anopheles triannulatus</name>
    <dbReference type="NCBI Taxonomy" id="58253"/>
    <lineage>
        <taxon>Eukaryota</taxon>
        <taxon>Metazoa</taxon>
        <taxon>Ecdysozoa</taxon>
        <taxon>Arthropoda</taxon>
        <taxon>Hexapoda</taxon>
        <taxon>Insecta</taxon>
        <taxon>Pterygota</taxon>
        <taxon>Neoptera</taxon>
        <taxon>Endopterygota</taxon>
        <taxon>Diptera</taxon>
        <taxon>Nematocera</taxon>
        <taxon>Culicoidea</taxon>
        <taxon>Culicidae</taxon>
        <taxon>Anophelinae</taxon>
        <taxon>Anopheles</taxon>
    </lineage>
</organism>
<dbReference type="EMBL" id="GGFK01013598">
    <property type="protein sequence ID" value="MBW46919.1"/>
    <property type="molecule type" value="Transcribed_RNA"/>
</dbReference>
<sequence>MCILIERILVFLAPYTISDSKRITRCSKTHLAHEICENVKSDQQFVHQQMITTYPIERPGSNIFNVKKNTHTQMTV</sequence>
<protein>
    <submittedName>
        <fullName evidence="1">Putative secreted protein</fullName>
    </submittedName>
</protein>
<dbReference type="AlphaFoldDB" id="A0A2M4B1L0"/>
<evidence type="ECO:0000313" key="1">
    <source>
        <dbReference type="EMBL" id="MBW46919.1"/>
    </source>
</evidence>
<reference evidence="1" key="1">
    <citation type="submission" date="2018-01" db="EMBL/GenBank/DDBJ databases">
        <title>An insight into the sialome of Amazonian anophelines.</title>
        <authorList>
            <person name="Ribeiro J.M."/>
            <person name="Scarpassa V."/>
            <person name="Calvo E."/>
        </authorList>
    </citation>
    <scope>NUCLEOTIDE SEQUENCE</scope>
    <source>
        <tissue evidence="1">Salivary glands</tissue>
    </source>
</reference>